<keyword evidence="1" id="KW-1133">Transmembrane helix</keyword>
<evidence type="ECO:0008006" key="4">
    <source>
        <dbReference type="Google" id="ProtNLM"/>
    </source>
</evidence>
<keyword evidence="1" id="KW-0812">Transmembrane</keyword>
<sequence>MSEIPFAAEPRWFVRWRRTLADARWSIPAFLVGCALAGLVMGAIWFLGAHRPGYTVLEDLGATMDERGLASLFAADAFFTLLVGILGLAAGIVSWLLFRNTGWWVCLLAVLGSTIGAVVVWQFGLVLGGSGFSERLAGAGPGDVVPVDLALQAYAAILVAPFLAITPVMLFSAFWPEEGAPPTDIVATEGVAAD</sequence>
<name>A0A553JY58_9ACTN</name>
<evidence type="ECO:0000313" key="2">
    <source>
        <dbReference type="EMBL" id="TRY17388.1"/>
    </source>
</evidence>
<feature type="transmembrane region" description="Helical" evidence="1">
    <location>
        <begin position="149"/>
        <end position="175"/>
    </location>
</feature>
<evidence type="ECO:0000313" key="3">
    <source>
        <dbReference type="Proteomes" id="UP000317638"/>
    </source>
</evidence>
<keyword evidence="3" id="KW-1185">Reference proteome</keyword>
<protein>
    <recommendedName>
        <fullName evidence="4">DUF2567 domain-containing protein</fullName>
    </recommendedName>
</protein>
<dbReference type="AlphaFoldDB" id="A0A553JY58"/>
<dbReference type="EMBL" id="VKKG01000005">
    <property type="protein sequence ID" value="TRY17388.1"/>
    <property type="molecule type" value="Genomic_DNA"/>
</dbReference>
<accession>A0A553JY58</accession>
<reference evidence="2 3" key="1">
    <citation type="submission" date="2019-07" db="EMBL/GenBank/DDBJ databases">
        <authorList>
            <person name="Zhou L.-Y."/>
        </authorList>
    </citation>
    <scope>NUCLEOTIDE SEQUENCE [LARGE SCALE GENOMIC DNA]</scope>
    <source>
        <strain evidence="2 3">YIM 101269</strain>
    </source>
</reference>
<dbReference type="Proteomes" id="UP000317638">
    <property type="component" value="Unassembled WGS sequence"/>
</dbReference>
<keyword evidence="1" id="KW-0472">Membrane</keyword>
<feature type="transmembrane region" description="Helical" evidence="1">
    <location>
        <begin position="68"/>
        <end position="98"/>
    </location>
</feature>
<proteinExistence type="predicted"/>
<dbReference type="RefSeq" id="WP_143938852.1">
    <property type="nucleotide sequence ID" value="NZ_VKKG01000005.1"/>
</dbReference>
<gene>
    <name evidence="2" type="ORF">FOJ82_12680</name>
</gene>
<feature type="transmembrane region" description="Helical" evidence="1">
    <location>
        <begin position="25"/>
        <end position="48"/>
    </location>
</feature>
<organism evidence="2 3">
    <name type="scientific">Tessaracoccus rhinocerotis</name>
    <dbReference type="NCBI Taxonomy" id="1689449"/>
    <lineage>
        <taxon>Bacteria</taxon>
        <taxon>Bacillati</taxon>
        <taxon>Actinomycetota</taxon>
        <taxon>Actinomycetes</taxon>
        <taxon>Propionibacteriales</taxon>
        <taxon>Propionibacteriaceae</taxon>
        <taxon>Tessaracoccus</taxon>
    </lineage>
</organism>
<feature type="transmembrane region" description="Helical" evidence="1">
    <location>
        <begin position="105"/>
        <end position="129"/>
    </location>
</feature>
<dbReference type="OrthoDB" id="3730018at2"/>
<comment type="caution">
    <text evidence="2">The sequence shown here is derived from an EMBL/GenBank/DDBJ whole genome shotgun (WGS) entry which is preliminary data.</text>
</comment>
<evidence type="ECO:0000256" key="1">
    <source>
        <dbReference type="SAM" id="Phobius"/>
    </source>
</evidence>